<comment type="subcellular location">
    <subcellularLocation>
        <location evidence="1">Nucleus</location>
    </subcellularLocation>
</comment>
<protein>
    <recommendedName>
        <fullName evidence="6">TF-B3 domain-containing protein</fullName>
    </recommendedName>
</protein>
<keyword evidence="3" id="KW-0238">DNA-binding</keyword>
<dbReference type="Gene3D" id="2.40.330.10">
    <property type="entry name" value="DNA-binding pseudobarrel domain"/>
    <property type="match status" value="1"/>
</dbReference>
<keyword evidence="8" id="KW-1185">Reference proteome</keyword>
<keyword evidence="2" id="KW-0805">Transcription regulation</keyword>
<feature type="domain" description="TF-B3" evidence="6">
    <location>
        <begin position="202"/>
        <end position="303"/>
    </location>
</feature>
<reference evidence="7" key="1">
    <citation type="submission" date="2020-08" db="EMBL/GenBank/DDBJ databases">
        <title>Plant Genome Project.</title>
        <authorList>
            <person name="Zhang R.-G."/>
        </authorList>
    </citation>
    <scope>NUCLEOTIDE SEQUENCE</scope>
    <source>
        <strain evidence="7">WSP0</strain>
        <tissue evidence="7">Leaf</tissue>
    </source>
</reference>
<organism evidence="7 8">
    <name type="scientific">Rhododendron griersonianum</name>
    <dbReference type="NCBI Taxonomy" id="479676"/>
    <lineage>
        <taxon>Eukaryota</taxon>
        <taxon>Viridiplantae</taxon>
        <taxon>Streptophyta</taxon>
        <taxon>Embryophyta</taxon>
        <taxon>Tracheophyta</taxon>
        <taxon>Spermatophyta</taxon>
        <taxon>Magnoliopsida</taxon>
        <taxon>eudicotyledons</taxon>
        <taxon>Gunneridae</taxon>
        <taxon>Pentapetalae</taxon>
        <taxon>asterids</taxon>
        <taxon>Ericales</taxon>
        <taxon>Ericaceae</taxon>
        <taxon>Ericoideae</taxon>
        <taxon>Rhodoreae</taxon>
        <taxon>Rhododendron</taxon>
    </lineage>
</organism>
<evidence type="ECO:0000256" key="5">
    <source>
        <dbReference type="ARBA" id="ARBA00023242"/>
    </source>
</evidence>
<dbReference type="PROSITE" id="PS50863">
    <property type="entry name" value="B3"/>
    <property type="match status" value="1"/>
</dbReference>
<evidence type="ECO:0000256" key="2">
    <source>
        <dbReference type="ARBA" id="ARBA00023015"/>
    </source>
</evidence>
<dbReference type="Pfam" id="PF25813">
    <property type="entry name" value="zf_VAL1_N"/>
    <property type="match status" value="1"/>
</dbReference>
<dbReference type="PANTHER" id="PTHR46245:SF19">
    <property type="entry name" value="TF-B3 DOMAIN-CONTAINING PROTEIN"/>
    <property type="match status" value="1"/>
</dbReference>
<name>A0AAV6KFU4_9ERIC</name>
<keyword evidence="4" id="KW-0804">Transcription</keyword>
<evidence type="ECO:0000256" key="1">
    <source>
        <dbReference type="ARBA" id="ARBA00004123"/>
    </source>
</evidence>
<dbReference type="AlphaFoldDB" id="A0AAV6KFU4"/>
<sequence>MSVLGFNGFLIFYESLLPVPRLQLHPLPQRLAAPERPLRSALQSMRVTPPSLPSLSIFLFTVRGSFFKELVAPLPLEQDGAQVWLGMSSLYEEGRFCETFHSNDEGWRDCESCGKMVHCGCIVSFLAFTLLDFGGVVCMQCSRMNFILARKRCPETQIGNGETQGDAAKRIQIDPQYWPRVTDLELQQIGRKTKSVVIPLFEKLLSASDADHKLARLVIPKKCAEAFFPQITSPHGCPVKIQDTEGKEWGFHFCYWLNNGSKMYVLEGLKDYIGSMQWQAGDIVTFYRIEPEKKLVMGLRKTCAGVPPYEVKGNVH</sequence>
<keyword evidence="5" id="KW-0539">Nucleus</keyword>
<comment type="caution">
    <text evidence="7">The sequence shown here is derived from an EMBL/GenBank/DDBJ whole genome shotgun (WGS) entry which is preliminary data.</text>
</comment>
<evidence type="ECO:0000313" key="7">
    <source>
        <dbReference type="EMBL" id="KAG5551199.1"/>
    </source>
</evidence>
<evidence type="ECO:0000256" key="4">
    <source>
        <dbReference type="ARBA" id="ARBA00023163"/>
    </source>
</evidence>
<dbReference type="InterPro" id="IPR003340">
    <property type="entry name" value="B3_DNA-bd"/>
</dbReference>
<dbReference type="EMBL" id="JACTNZ010000004">
    <property type="protein sequence ID" value="KAG5551199.1"/>
    <property type="molecule type" value="Genomic_DNA"/>
</dbReference>
<dbReference type="InterPro" id="IPR015300">
    <property type="entry name" value="DNA-bd_pseudobarrel_sf"/>
</dbReference>
<dbReference type="SUPFAM" id="SSF101936">
    <property type="entry name" value="DNA-binding pseudobarrel domain"/>
    <property type="match status" value="1"/>
</dbReference>
<gene>
    <name evidence="7" type="ORF">RHGRI_009583</name>
</gene>
<dbReference type="SMART" id="SM01019">
    <property type="entry name" value="B3"/>
    <property type="match status" value="1"/>
</dbReference>
<dbReference type="InterPro" id="IPR057743">
    <property type="entry name" value="Zfn_VAL1-3_N"/>
</dbReference>
<evidence type="ECO:0000313" key="8">
    <source>
        <dbReference type="Proteomes" id="UP000823749"/>
    </source>
</evidence>
<dbReference type="CDD" id="cd10017">
    <property type="entry name" value="B3_DNA"/>
    <property type="match status" value="1"/>
</dbReference>
<proteinExistence type="predicted"/>
<dbReference type="GO" id="GO:0003677">
    <property type="term" value="F:DNA binding"/>
    <property type="evidence" value="ECO:0007669"/>
    <property type="project" value="UniProtKB-KW"/>
</dbReference>
<evidence type="ECO:0000259" key="6">
    <source>
        <dbReference type="PROSITE" id="PS50863"/>
    </source>
</evidence>
<dbReference type="Pfam" id="PF02362">
    <property type="entry name" value="B3"/>
    <property type="match status" value="1"/>
</dbReference>
<accession>A0AAV6KFU4</accession>
<dbReference type="PANTHER" id="PTHR46245">
    <property type="entry name" value="B3 DOMAIN-CONTAINING PROTEIN OS07G0563300"/>
    <property type="match status" value="1"/>
</dbReference>
<dbReference type="GO" id="GO:0005634">
    <property type="term" value="C:nucleus"/>
    <property type="evidence" value="ECO:0007669"/>
    <property type="project" value="UniProtKB-SubCell"/>
</dbReference>
<dbReference type="Proteomes" id="UP000823749">
    <property type="component" value="Chromosome 4"/>
</dbReference>
<evidence type="ECO:0000256" key="3">
    <source>
        <dbReference type="ARBA" id="ARBA00023125"/>
    </source>
</evidence>